<dbReference type="KEGG" id="bss:BSUW23_17790"/>
<reference key="1">
    <citation type="submission" date="2010-08" db="EMBL/GenBank/DDBJ databases">
        <authorList>
            <person name="Zeigler D.R."/>
        </authorList>
    </citation>
    <scope>NUCLEOTIDE SEQUENCE</scope>
    <source>
        <strain>W23</strain>
    </source>
</reference>
<name>E0U522_BACSH</name>
<reference evidence="1 2" key="2">
    <citation type="journal article" date="2011" name="Microbiology">
        <title>The genome sequence of Bacillus subtilis subsp. spizizenii W23: insights into speciation within the B. subtilis complex and into the history of B. subtilis genetics.</title>
        <authorList>
            <person name="Zeigler D.R."/>
        </authorList>
    </citation>
    <scope>NUCLEOTIDE SEQUENCE [LARGE SCALE GENOMIC DNA]</scope>
    <source>
        <strain evidence="2">ATCC 23059 / NRRL B-14472 / W23</strain>
    </source>
</reference>
<gene>
    <name evidence="1" type="ordered locus">BSUW23_17790</name>
</gene>
<dbReference type="EMBL" id="CP002183">
    <property type="protein sequence ID" value="ADM39593.1"/>
    <property type="molecule type" value="Genomic_DNA"/>
</dbReference>
<dbReference type="RefSeq" id="WP_003221748.1">
    <property type="nucleotide sequence ID" value="NC_014479.1"/>
</dbReference>
<sequence length="163" mass="19264">MKLRNYHLVEEVIDFSKTFKPITSNDICYFTKIINDKEKAKYHAYEEVFGEDEYTWKDIKENEMSEVWGEIYELNDDQKPQDLDVLLEVFSVNVRRVSVEFNIYYEDVVADLNNCAINRAVNGNTHNFFEKLFEIYKAGYFPCGWYGDYPNGSFIALKIDSKP</sequence>
<dbReference type="AlphaFoldDB" id="E0U522"/>
<proteinExistence type="predicted"/>
<dbReference type="Proteomes" id="UP000002233">
    <property type="component" value="Chromosome"/>
</dbReference>
<evidence type="ECO:0000313" key="2">
    <source>
        <dbReference type="Proteomes" id="UP000002233"/>
    </source>
</evidence>
<protein>
    <submittedName>
        <fullName evidence="1">Uncharacterized protein</fullName>
    </submittedName>
</protein>
<evidence type="ECO:0000313" key="1">
    <source>
        <dbReference type="EMBL" id="ADM39593.1"/>
    </source>
</evidence>
<dbReference type="HOGENOM" id="CLU_115278_0_0_9"/>
<accession>E0U522</accession>
<organism evidence="1 2">
    <name type="scientific">Bacillus spizizenii (strain ATCC 23059 / NRRL B-14472 / W23)</name>
    <name type="common">Bacillus subtilis subsp. spizizenii</name>
    <dbReference type="NCBI Taxonomy" id="655816"/>
    <lineage>
        <taxon>Bacteria</taxon>
        <taxon>Bacillati</taxon>
        <taxon>Bacillota</taxon>
        <taxon>Bacilli</taxon>
        <taxon>Bacillales</taxon>
        <taxon>Bacillaceae</taxon>
        <taxon>Bacillus</taxon>
    </lineage>
</organism>